<evidence type="ECO:0000259" key="3">
    <source>
        <dbReference type="PROSITE" id="PS50110"/>
    </source>
</evidence>
<proteinExistence type="predicted"/>
<dbReference type="GO" id="GO:0000160">
    <property type="term" value="P:phosphorelay signal transduction system"/>
    <property type="evidence" value="ECO:0007669"/>
    <property type="project" value="InterPro"/>
</dbReference>
<dbReference type="SUPFAM" id="SSF52172">
    <property type="entry name" value="CheY-like"/>
    <property type="match status" value="1"/>
</dbReference>
<dbReference type="OrthoDB" id="9800897at2"/>
<dbReference type="Pfam" id="PF00072">
    <property type="entry name" value="Response_reg"/>
    <property type="match status" value="1"/>
</dbReference>
<dbReference type="RefSeq" id="WP_035967521.1">
    <property type="nucleotide sequence ID" value="NZ_BMEG01000013.1"/>
</dbReference>
<feature type="modified residue" description="4-aspartylphosphate" evidence="2">
    <location>
        <position position="52"/>
    </location>
</feature>
<comment type="caution">
    <text evidence="5">The sequence shown here is derived from an EMBL/GenBank/DDBJ whole genome shotgun (WGS) entry which is preliminary data.</text>
</comment>
<reference evidence="5 6" key="2">
    <citation type="submission" date="2014-03" db="EMBL/GenBank/DDBJ databases">
        <title>Draft Genome Sequences of Four Burkholderia Strains.</title>
        <authorList>
            <person name="Liu X.Y."/>
            <person name="Li C.X."/>
            <person name="Xu J.H."/>
        </authorList>
    </citation>
    <scope>NUCLEOTIDE SEQUENCE [LARGE SCALE GENOMIC DNA]</scope>
    <source>
        <strain evidence="5 6">R27</strain>
    </source>
</reference>
<dbReference type="Proteomes" id="UP000597138">
    <property type="component" value="Unassembled WGS sequence"/>
</dbReference>
<dbReference type="CDD" id="cd17574">
    <property type="entry name" value="REC_OmpR"/>
    <property type="match status" value="1"/>
</dbReference>
<evidence type="ECO:0000256" key="1">
    <source>
        <dbReference type="ARBA" id="ARBA00022553"/>
    </source>
</evidence>
<keyword evidence="1 2" id="KW-0597">Phosphoprotein</keyword>
<organism evidence="5 6">
    <name type="scientific">Caballeronia grimmiae</name>
    <dbReference type="NCBI Taxonomy" id="1071679"/>
    <lineage>
        <taxon>Bacteria</taxon>
        <taxon>Pseudomonadati</taxon>
        <taxon>Pseudomonadota</taxon>
        <taxon>Betaproteobacteria</taxon>
        <taxon>Burkholderiales</taxon>
        <taxon>Burkholderiaceae</taxon>
        <taxon>Caballeronia</taxon>
    </lineage>
</organism>
<dbReference type="EMBL" id="JFHE01000022">
    <property type="protein sequence ID" value="KDR31478.1"/>
    <property type="molecule type" value="Genomic_DNA"/>
</dbReference>
<sequence>MKKILVVDDEFDILTTWRLVLEMEGYEVITAFNGRVALEAANLSAPDLVITDWMMPHKDGVELIRDLAASETLSKVPVILMSAAAHAPAVDHPHTQFRRKPFSIDELLALVNHLIGPA</sequence>
<dbReference type="InterPro" id="IPR050595">
    <property type="entry name" value="Bact_response_regulator"/>
</dbReference>
<dbReference type="InterPro" id="IPR001789">
    <property type="entry name" value="Sig_transdc_resp-reg_receiver"/>
</dbReference>
<protein>
    <submittedName>
        <fullName evidence="5">Response regulator receiver protein</fullName>
    </submittedName>
</protein>
<reference evidence="4" key="4">
    <citation type="submission" date="2024-05" db="EMBL/GenBank/DDBJ databases">
        <authorList>
            <person name="Sun Q."/>
            <person name="Zhou Y."/>
        </authorList>
    </citation>
    <scope>NUCLEOTIDE SEQUENCE</scope>
    <source>
        <strain evidence="4">CGMCC 1.11013</strain>
    </source>
</reference>
<dbReference type="STRING" id="1071679.BG57_12820"/>
<gene>
    <name evidence="5" type="ORF">BG57_12820</name>
    <name evidence="4" type="ORF">GCM10010985_54280</name>
</gene>
<evidence type="ECO:0000313" key="4">
    <source>
        <dbReference type="EMBL" id="GGD92678.1"/>
    </source>
</evidence>
<keyword evidence="7" id="KW-1185">Reference proteome</keyword>
<evidence type="ECO:0000313" key="7">
    <source>
        <dbReference type="Proteomes" id="UP000597138"/>
    </source>
</evidence>
<dbReference type="EMBL" id="BMEG01000013">
    <property type="protein sequence ID" value="GGD92678.1"/>
    <property type="molecule type" value="Genomic_DNA"/>
</dbReference>
<dbReference type="PANTHER" id="PTHR44591">
    <property type="entry name" value="STRESS RESPONSE REGULATOR PROTEIN 1"/>
    <property type="match status" value="1"/>
</dbReference>
<dbReference type="InterPro" id="IPR011006">
    <property type="entry name" value="CheY-like_superfamily"/>
</dbReference>
<accession>A0A069NSP5</accession>
<evidence type="ECO:0000313" key="5">
    <source>
        <dbReference type="EMBL" id="KDR31478.1"/>
    </source>
</evidence>
<evidence type="ECO:0000313" key="6">
    <source>
        <dbReference type="Proteomes" id="UP000027439"/>
    </source>
</evidence>
<dbReference type="PROSITE" id="PS50110">
    <property type="entry name" value="RESPONSE_REGULATORY"/>
    <property type="match status" value="1"/>
</dbReference>
<dbReference type="PANTHER" id="PTHR44591:SF3">
    <property type="entry name" value="RESPONSE REGULATORY DOMAIN-CONTAINING PROTEIN"/>
    <property type="match status" value="1"/>
</dbReference>
<dbReference type="AlphaFoldDB" id="A0A069NSP5"/>
<dbReference type="SMART" id="SM00448">
    <property type="entry name" value="REC"/>
    <property type="match status" value="1"/>
</dbReference>
<name>A0A069NSP5_9BURK</name>
<reference evidence="7" key="3">
    <citation type="journal article" date="2019" name="Int. J. Syst. Evol. Microbiol.">
        <title>The Global Catalogue of Microorganisms (GCM) 10K type strain sequencing project: providing services to taxonomists for standard genome sequencing and annotation.</title>
        <authorList>
            <consortium name="The Broad Institute Genomics Platform"/>
            <consortium name="The Broad Institute Genome Sequencing Center for Infectious Disease"/>
            <person name="Wu L."/>
            <person name="Ma J."/>
        </authorList>
    </citation>
    <scope>NUCLEOTIDE SEQUENCE [LARGE SCALE GENOMIC DNA]</scope>
    <source>
        <strain evidence="7">CGMCC 1.11013</strain>
    </source>
</reference>
<dbReference type="Proteomes" id="UP000027439">
    <property type="component" value="Unassembled WGS sequence"/>
</dbReference>
<feature type="domain" description="Response regulatory" evidence="3">
    <location>
        <begin position="3"/>
        <end position="115"/>
    </location>
</feature>
<dbReference type="eggNOG" id="COG3437">
    <property type="taxonomic scope" value="Bacteria"/>
</dbReference>
<dbReference type="Gene3D" id="3.40.50.2300">
    <property type="match status" value="1"/>
</dbReference>
<evidence type="ECO:0000256" key="2">
    <source>
        <dbReference type="PROSITE-ProRule" id="PRU00169"/>
    </source>
</evidence>
<reference evidence="4" key="1">
    <citation type="journal article" date="2014" name="Int. J. Syst. Evol. Microbiol.">
        <title>Complete genome of a new Firmicutes species belonging to the dominant human colonic microbiota ('Ruminococcus bicirculans') reveals two chromosomes and a selective capacity to utilize plant glucans.</title>
        <authorList>
            <consortium name="NISC Comparative Sequencing Program"/>
            <person name="Wegmann U."/>
            <person name="Louis P."/>
            <person name="Goesmann A."/>
            <person name="Henrissat B."/>
            <person name="Duncan S.H."/>
            <person name="Flint H.J."/>
        </authorList>
    </citation>
    <scope>NUCLEOTIDE SEQUENCE</scope>
    <source>
        <strain evidence="4">CGMCC 1.11013</strain>
    </source>
</reference>